<dbReference type="PANTHER" id="PTHR30385">
    <property type="entry name" value="SIGMA FACTOR F FLAGELLAR"/>
    <property type="match status" value="1"/>
</dbReference>
<dbReference type="Pfam" id="PF04545">
    <property type="entry name" value="Sigma70_r4"/>
    <property type="match status" value="1"/>
</dbReference>
<dbReference type="Gene3D" id="1.10.1740.10">
    <property type="match status" value="1"/>
</dbReference>
<protein>
    <recommendedName>
        <fullName evidence="5">RNA polymerase sigma-70 region 4 domain-containing protein</fullName>
    </recommendedName>
</protein>
<reference evidence="7" key="1">
    <citation type="journal article" date="2019" name="Int. J. Syst. Evol. Microbiol.">
        <title>The Global Catalogue of Microorganisms (GCM) 10K type strain sequencing project: providing services to taxonomists for standard genome sequencing and annotation.</title>
        <authorList>
            <consortium name="The Broad Institute Genomics Platform"/>
            <consortium name="The Broad Institute Genome Sequencing Center for Infectious Disease"/>
            <person name="Wu L."/>
            <person name="Ma J."/>
        </authorList>
    </citation>
    <scope>NUCLEOTIDE SEQUENCE [LARGE SCALE GENOMIC DNA]</scope>
    <source>
        <strain evidence="7">JCM 18532</strain>
    </source>
</reference>
<accession>A0ABP8YG18</accession>
<sequence>MSGANETDPGARMSAQELALESMSMVRSIVDGVIARVPKSVRRDTLESAGLVALTNAAGTFDPERDGAFEVYATALIRSALLDVVIASQAQQVEARIPAEPPVPAVDPAETDDRLVSLRAAVGELSERHRRVVGRYFLDNEPVSGIASELGVAEAQVVQLRTEALMLLRDSLAASIDPKAEPWERDGARRAMYAALASRRCLVQASSMPDTRDLRLEA</sequence>
<organism evidence="6 7">
    <name type="scientific">Nocardioides endophyticus</name>
    <dbReference type="NCBI Taxonomy" id="1353775"/>
    <lineage>
        <taxon>Bacteria</taxon>
        <taxon>Bacillati</taxon>
        <taxon>Actinomycetota</taxon>
        <taxon>Actinomycetes</taxon>
        <taxon>Propionibacteriales</taxon>
        <taxon>Nocardioidaceae</taxon>
        <taxon>Nocardioides</taxon>
    </lineage>
</organism>
<dbReference type="EMBL" id="BAABKN010000006">
    <property type="protein sequence ID" value="GAA4729153.1"/>
    <property type="molecule type" value="Genomic_DNA"/>
</dbReference>
<dbReference type="SUPFAM" id="SSF88946">
    <property type="entry name" value="Sigma2 domain of RNA polymerase sigma factors"/>
    <property type="match status" value="1"/>
</dbReference>
<name>A0ABP8YG18_9ACTN</name>
<evidence type="ECO:0000259" key="5">
    <source>
        <dbReference type="Pfam" id="PF04545"/>
    </source>
</evidence>
<keyword evidence="7" id="KW-1185">Reference proteome</keyword>
<evidence type="ECO:0000256" key="4">
    <source>
        <dbReference type="ARBA" id="ARBA00023163"/>
    </source>
</evidence>
<dbReference type="Proteomes" id="UP001499882">
    <property type="component" value="Unassembled WGS sequence"/>
</dbReference>
<evidence type="ECO:0000313" key="6">
    <source>
        <dbReference type="EMBL" id="GAA4729153.1"/>
    </source>
</evidence>
<dbReference type="InterPro" id="IPR013324">
    <property type="entry name" value="RNA_pol_sigma_r3/r4-like"/>
</dbReference>
<dbReference type="InterPro" id="IPR013325">
    <property type="entry name" value="RNA_pol_sigma_r2"/>
</dbReference>
<dbReference type="SUPFAM" id="SSF88659">
    <property type="entry name" value="Sigma3 and sigma4 domains of RNA polymerase sigma factors"/>
    <property type="match status" value="1"/>
</dbReference>
<dbReference type="InterPro" id="IPR014284">
    <property type="entry name" value="RNA_pol_sigma-70_dom"/>
</dbReference>
<keyword evidence="4" id="KW-0804">Transcription</keyword>
<dbReference type="RefSeq" id="WP_345525574.1">
    <property type="nucleotide sequence ID" value="NZ_BAABKN010000006.1"/>
</dbReference>
<proteinExistence type="predicted"/>
<evidence type="ECO:0000256" key="1">
    <source>
        <dbReference type="ARBA" id="ARBA00023015"/>
    </source>
</evidence>
<evidence type="ECO:0000256" key="2">
    <source>
        <dbReference type="ARBA" id="ARBA00023082"/>
    </source>
</evidence>
<dbReference type="InterPro" id="IPR007630">
    <property type="entry name" value="RNA_pol_sigma70_r4"/>
</dbReference>
<dbReference type="Gene3D" id="1.10.10.10">
    <property type="entry name" value="Winged helix-like DNA-binding domain superfamily/Winged helix DNA-binding domain"/>
    <property type="match status" value="1"/>
</dbReference>
<feature type="domain" description="RNA polymerase sigma-70 region 4" evidence="5">
    <location>
        <begin position="122"/>
        <end position="169"/>
    </location>
</feature>
<keyword evidence="1" id="KW-0805">Transcription regulation</keyword>
<comment type="caution">
    <text evidence="6">The sequence shown here is derived from an EMBL/GenBank/DDBJ whole genome shotgun (WGS) entry which is preliminary data.</text>
</comment>
<dbReference type="InterPro" id="IPR036388">
    <property type="entry name" value="WH-like_DNA-bd_sf"/>
</dbReference>
<keyword evidence="2" id="KW-0731">Sigma factor</keyword>
<dbReference type="NCBIfam" id="TIGR02937">
    <property type="entry name" value="sigma70-ECF"/>
    <property type="match status" value="1"/>
</dbReference>
<evidence type="ECO:0000313" key="7">
    <source>
        <dbReference type="Proteomes" id="UP001499882"/>
    </source>
</evidence>
<gene>
    <name evidence="6" type="ORF">GCM10023350_10500</name>
</gene>
<keyword evidence="3" id="KW-0238">DNA-binding</keyword>
<evidence type="ECO:0000256" key="3">
    <source>
        <dbReference type="ARBA" id="ARBA00023125"/>
    </source>
</evidence>